<dbReference type="HAMAP" id="MF_00605">
    <property type="entry name" value="TrmD"/>
    <property type="match status" value="1"/>
</dbReference>
<evidence type="ECO:0000256" key="11">
    <source>
        <dbReference type="ARBA" id="ARBA00022694"/>
    </source>
</evidence>
<feature type="binding site" evidence="13">
    <location>
        <position position="107"/>
    </location>
    <ligand>
        <name>S-adenosyl-L-methionine</name>
        <dbReference type="ChEBI" id="CHEBI:59789"/>
    </ligand>
</feature>
<evidence type="ECO:0000256" key="3">
    <source>
        <dbReference type="ARBA" id="ARBA00007630"/>
    </source>
</evidence>
<evidence type="ECO:0000256" key="6">
    <source>
        <dbReference type="ARBA" id="ARBA00014679"/>
    </source>
</evidence>
<comment type="subcellular location">
    <subcellularLocation>
        <location evidence="2 14">Cytoplasm</location>
    </subcellularLocation>
</comment>
<evidence type="ECO:0000256" key="4">
    <source>
        <dbReference type="ARBA" id="ARBA00011738"/>
    </source>
</evidence>
<evidence type="ECO:0000256" key="5">
    <source>
        <dbReference type="ARBA" id="ARBA00012807"/>
    </source>
</evidence>
<evidence type="ECO:0000256" key="13">
    <source>
        <dbReference type="PIRSR" id="PIRSR000386-1"/>
    </source>
</evidence>
<evidence type="ECO:0000256" key="1">
    <source>
        <dbReference type="ARBA" id="ARBA00002634"/>
    </source>
</evidence>
<dbReference type="SUPFAM" id="SSF75217">
    <property type="entry name" value="alpha/beta knot"/>
    <property type="match status" value="1"/>
</dbReference>
<comment type="function">
    <text evidence="1 14">Specifically methylates guanosine-37 in various tRNAs.</text>
</comment>
<keyword evidence="11 14" id="KW-0819">tRNA processing</keyword>
<dbReference type="PANTHER" id="PTHR46417">
    <property type="entry name" value="TRNA (GUANINE-N(1)-)-METHYLTRANSFERASE"/>
    <property type="match status" value="1"/>
</dbReference>
<organism evidence="16 17">
    <name type="scientific">candidate division WWE3 bacterium CG_4_9_14_3_um_filter_34_6</name>
    <dbReference type="NCBI Taxonomy" id="1975079"/>
    <lineage>
        <taxon>Bacteria</taxon>
        <taxon>Katanobacteria</taxon>
    </lineage>
</organism>
<proteinExistence type="inferred from homology"/>
<dbReference type="InterPro" id="IPR023148">
    <property type="entry name" value="tRNA_m1G_MeTrfase_C_sf"/>
</dbReference>
<dbReference type="Gene3D" id="3.40.1280.10">
    <property type="match status" value="1"/>
</dbReference>
<accession>A0A2M7X3R0</accession>
<dbReference type="InterPro" id="IPR016009">
    <property type="entry name" value="tRNA_MeTrfase_TRMD/TRM10"/>
</dbReference>
<feature type="domain" description="tRNA methyltransferase TRMD/TRM10-type" evidence="15">
    <location>
        <begin position="1"/>
        <end position="208"/>
    </location>
</feature>
<dbReference type="GO" id="GO:0002939">
    <property type="term" value="P:tRNA N1-guanine methylation"/>
    <property type="evidence" value="ECO:0007669"/>
    <property type="project" value="TreeGrafter"/>
</dbReference>
<dbReference type="FunFam" id="3.40.1280.10:FF:000001">
    <property type="entry name" value="tRNA (guanine-N(1)-)-methyltransferase"/>
    <property type="match status" value="1"/>
</dbReference>
<keyword evidence="9 14" id="KW-0808">Transferase</keyword>
<gene>
    <name evidence="16" type="ORF">CO178_01595</name>
</gene>
<dbReference type="GO" id="GO:0005829">
    <property type="term" value="C:cytosol"/>
    <property type="evidence" value="ECO:0007669"/>
    <property type="project" value="TreeGrafter"/>
</dbReference>
<comment type="subunit">
    <text evidence="4 14">Homodimer.</text>
</comment>
<comment type="similarity">
    <text evidence="3 14">Belongs to the RNA methyltransferase TrmD family.</text>
</comment>
<feature type="binding site" evidence="13">
    <location>
        <begin position="127"/>
        <end position="132"/>
    </location>
    <ligand>
        <name>S-adenosyl-L-methionine</name>
        <dbReference type="ChEBI" id="CHEBI:59789"/>
    </ligand>
</feature>
<dbReference type="CDD" id="cd18080">
    <property type="entry name" value="TrmD-like"/>
    <property type="match status" value="1"/>
</dbReference>
<dbReference type="InterPro" id="IPR029028">
    <property type="entry name" value="Alpha/beta_knot_MTases"/>
</dbReference>
<dbReference type="GO" id="GO:0052906">
    <property type="term" value="F:tRNA (guanine(37)-N1)-methyltransferase activity"/>
    <property type="evidence" value="ECO:0007669"/>
    <property type="project" value="UniProtKB-EC"/>
</dbReference>
<evidence type="ECO:0000256" key="2">
    <source>
        <dbReference type="ARBA" id="ARBA00004496"/>
    </source>
</evidence>
<comment type="catalytic activity">
    <reaction evidence="12 14">
        <text>guanosine(37) in tRNA + S-adenosyl-L-methionine = N(1)-methylguanosine(37) in tRNA + S-adenosyl-L-homocysteine + H(+)</text>
        <dbReference type="Rhea" id="RHEA:36899"/>
        <dbReference type="Rhea" id="RHEA-COMP:10145"/>
        <dbReference type="Rhea" id="RHEA-COMP:10147"/>
        <dbReference type="ChEBI" id="CHEBI:15378"/>
        <dbReference type="ChEBI" id="CHEBI:57856"/>
        <dbReference type="ChEBI" id="CHEBI:59789"/>
        <dbReference type="ChEBI" id="CHEBI:73542"/>
        <dbReference type="ChEBI" id="CHEBI:74269"/>
        <dbReference type="EC" id="2.1.1.228"/>
    </reaction>
</comment>
<dbReference type="InterPro" id="IPR029026">
    <property type="entry name" value="tRNA_m1G_MTases_N"/>
</dbReference>
<dbReference type="Gene3D" id="1.10.1270.20">
    <property type="entry name" value="tRNA(m1g37)methyltransferase, domain 2"/>
    <property type="match status" value="1"/>
</dbReference>
<evidence type="ECO:0000259" key="15">
    <source>
        <dbReference type="Pfam" id="PF01746"/>
    </source>
</evidence>
<feature type="non-terminal residue" evidence="16">
    <location>
        <position position="1"/>
    </location>
</feature>
<name>A0A2M7X3R0_UNCKA</name>
<evidence type="ECO:0000256" key="9">
    <source>
        <dbReference type="ARBA" id="ARBA00022679"/>
    </source>
</evidence>
<evidence type="ECO:0000256" key="14">
    <source>
        <dbReference type="RuleBase" id="RU003464"/>
    </source>
</evidence>
<reference evidence="17" key="1">
    <citation type="submission" date="2017-09" db="EMBL/GenBank/DDBJ databases">
        <title>Depth-based differentiation of microbial function through sediment-hosted aquifers and enrichment of novel symbionts in the deep terrestrial subsurface.</title>
        <authorList>
            <person name="Probst A.J."/>
            <person name="Ladd B."/>
            <person name="Jarett J.K."/>
            <person name="Geller-Mcgrath D.E."/>
            <person name="Sieber C.M.K."/>
            <person name="Emerson J.B."/>
            <person name="Anantharaman K."/>
            <person name="Thomas B.C."/>
            <person name="Malmstrom R."/>
            <person name="Stieglmeier M."/>
            <person name="Klingl A."/>
            <person name="Woyke T."/>
            <person name="Ryan C.M."/>
            <person name="Banfield J.F."/>
        </authorList>
    </citation>
    <scope>NUCLEOTIDE SEQUENCE [LARGE SCALE GENOMIC DNA]</scope>
</reference>
<dbReference type="NCBIfam" id="NF000648">
    <property type="entry name" value="PRK00026.1"/>
    <property type="match status" value="1"/>
</dbReference>
<keyword evidence="7 14" id="KW-0963">Cytoplasm</keyword>
<dbReference type="EC" id="2.1.1.228" evidence="5 14"/>
<evidence type="ECO:0000313" key="17">
    <source>
        <dbReference type="Proteomes" id="UP000230683"/>
    </source>
</evidence>
<dbReference type="Proteomes" id="UP000230683">
    <property type="component" value="Unassembled WGS sequence"/>
</dbReference>
<dbReference type="AlphaFoldDB" id="A0A2M7X3R0"/>
<evidence type="ECO:0000256" key="8">
    <source>
        <dbReference type="ARBA" id="ARBA00022603"/>
    </source>
</evidence>
<keyword evidence="8 14" id="KW-0489">Methyltransferase</keyword>
<keyword evidence="10 13" id="KW-0949">S-adenosyl-L-methionine</keyword>
<sequence length="209" mass="23835">TIFPDMFDGFLRYGIINQGIKSNLLDIKIHDLRDYAEKNDRHVDDRPYGGGAGMILMPAPIFKIIKHLKSSQKSNPRVIFLSPKGKTFSQKKAEQLSKIDHIILICGRYEGIDQRVIDNLVDEEVSVGNYVLSGGEVPALTIIDAVSRLIPGVIKNEEFNKFESFSNPLDRKELDFPQYTRPEDFNGHKVPKVLLSGNHEEIRKWRESQ</sequence>
<comment type="caution">
    <text evidence="16">The sequence shown here is derived from an EMBL/GenBank/DDBJ whole genome shotgun (WGS) entry which is preliminary data.</text>
</comment>
<dbReference type="PANTHER" id="PTHR46417:SF1">
    <property type="entry name" value="TRNA (GUANINE-N(1)-)-METHYLTRANSFERASE"/>
    <property type="match status" value="1"/>
</dbReference>
<dbReference type="Pfam" id="PF01746">
    <property type="entry name" value="tRNA_m1G_MT"/>
    <property type="match status" value="1"/>
</dbReference>
<evidence type="ECO:0000256" key="12">
    <source>
        <dbReference type="ARBA" id="ARBA00047783"/>
    </source>
</evidence>
<evidence type="ECO:0000256" key="10">
    <source>
        <dbReference type="ARBA" id="ARBA00022691"/>
    </source>
</evidence>
<dbReference type="PIRSF" id="PIRSF000386">
    <property type="entry name" value="tRNA_mtase"/>
    <property type="match status" value="1"/>
</dbReference>
<evidence type="ECO:0000313" key="16">
    <source>
        <dbReference type="EMBL" id="PJA40759.1"/>
    </source>
</evidence>
<dbReference type="EMBL" id="PFWY01000074">
    <property type="protein sequence ID" value="PJA40759.1"/>
    <property type="molecule type" value="Genomic_DNA"/>
</dbReference>
<dbReference type="NCBIfam" id="TIGR00088">
    <property type="entry name" value="trmD"/>
    <property type="match status" value="1"/>
</dbReference>
<dbReference type="InterPro" id="IPR002649">
    <property type="entry name" value="tRNA_m1G_MeTrfase_TrmD"/>
</dbReference>
<evidence type="ECO:0000256" key="7">
    <source>
        <dbReference type="ARBA" id="ARBA00022490"/>
    </source>
</evidence>
<protein>
    <recommendedName>
        <fullName evidence="6 14">tRNA (guanine-N(1)-)-methyltransferase</fullName>
        <ecNumber evidence="5 14">2.1.1.228</ecNumber>
    </recommendedName>
</protein>